<evidence type="ECO:0000259" key="4">
    <source>
        <dbReference type="PROSITE" id="PS50893"/>
    </source>
</evidence>
<dbReference type="Proteomes" id="UP000649345">
    <property type="component" value="Unassembled WGS sequence"/>
</dbReference>
<dbReference type="RefSeq" id="WP_186871932.1">
    <property type="nucleotide sequence ID" value="NZ_JACOOR010000004.1"/>
</dbReference>
<dbReference type="InterPro" id="IPR003593">
    <property type="entry name" value="AAA+_ATPase"/>
</dbReference>
<evidence type="ECO:0000313" key="6">
    <source>
        <dbReference type="Proteomes" id="UP000649345"/>
    </source>
</evidence>
<dbReference type="Gene3D" id="3.40.50.300">
    <property type="entry name" value="P-loop containing nucleotide triphosphate hydrolases"/>
    <property type="match status" value="1"/>
</dbReference>
<dbReference type="EMBL" id="JACOOR010000004">
    <property type="protein sequence ID" value="MBC5659617.1"/>
    <property type="molecule type" value="Genomic_DNA"/>
</dbReference>
<organism evidence="5 6">
    <name type="scientific">Anaerosacchariphilus hominis</name>
    <dbReference type="NCBI Taxonomy" id="2763017"/>
    <lineage>
        <taxon>Bacteria</taxon>
        <taxon>Bacillati</taxon>
        <taxon>Bacillota</taxon>
        <taxon>Clostridia</taxon>
        <taxon>Lachnospirales</taxon>
        <taxon>Lachnospiraceae</taxon>
        <taxon>Anaerosacchariphilus</taxon>
    </lineage>
</organism>
<name>A0A923RLU1_9FIRM</name>
<accession>A0A923RLU1</accession>
<keyword evidence="6" id="KW-1185">Reference proteome</keyword>
<evidence type="ECO:0000256" key="1">
    <source>
        <dbReference type="ARBA" id="ARBA00022448"/>
    </source>
</evidence>
<evidence type="ECO:0000313" key="5">
    <source>
        <dbReference type="EMBL" id="MBC5659617.1"/>
    </source>
</evidence>
<comment type="caution">
    <text evidence="5">The sequence shown here is derived from an EMBL/GenBank/DDBJ whole genome shotgun (WGS) entry which is preliminary data.</text>
</comment>
<dbReference type="SMART" id="SM00382">
    <property type="entry name" value="AAA"/>
    <property type="match status" value="1"/>
</dbReference>
<keyword evidence="3 5" id="KW-0067">ATP-binding</keyword>
<dbReference type="GO" id="GO:0016887">
    <property type="term" value="F:ATP hydrolysis activity"/>
    <property type="evidence" value="ECO:0007669"/>
    <property type="project" value="InterPro"/>
</dbReference>
<dbReference type="AlphaFoldDB" id="A0A923RLU1"/>
<dbReference type="PROSITE" id="PS00211">
    <property type="entry name" value="ABC_TRANSPORTER_1"/>
    <property type="match status" value="1"/>
</dbReference>
<dbReference type="PROSITE" id="PS50893">
    <property type="entry name" value="ABC_TRANSPORTER_2"/>
    <property type="match status" value="1"/>
</dbReference>
<dbReference type="CDD" id="cd03257">
    <property type="entry name" value="ABC_NikE_OppD_transporters"/>
    <property type="match status" value="1"/>
</dbReference>
<gene>
    <name evidence="5" type="ORF">H8S44_07530</name>
</gene>
<dbReference type="Pfam" id="PF00005">
    <property type="entry name" value="ABC_tran"/>
    <property type="match status" value="1"/>
</dbReference>
<reference evidence="5" key="1">
    <citation type="submission" date="2020-08" db="EMBL/GenBank/DDBJ databases">
        <title>Genome public.</title>
        <authorList>
            <person name="Liu C."/>
            <person name="Sun Q."/>
        </authorList>
    </citation>
    <scope>NUCLEOTIDE SEQUENCE</scope>
    <source>
        <strain evidence="5">NSJ-68</strain>
    </source>
</reference>
<feature type="domain" description="ABC transporter" evidence="4">
    <location>
        <begin position="6"/>
        <end position="249"/>
    </location>
</feature>
<dbReference type="InterPro" id="IPR017871">
    <property type="entry name" value="ABC_transporter-like_CS"/>
</dbReference>
<proteinExistence type="predicted"/>
<protein>
    <submittedName>
        <fullName evidence="5">ABC transporter ATP-binding protein</fullName>
    </submittedName>
</protein>
<dbReference type="GO" id="GO:0055085">
    <property type="term" value="P:transmembrane transport"/>
    <property type="evidence" value="ECO:0007669"/>
    <property type="project" value="UniProtKB-ARBA"/>
</dbReference>
<evidence type="ECO:0000256" key="3">
    <source>
        <dbReference type="ARBA" id="ARBA00022840"/>
    </source>
</evidence>
<evidence type="ECO:0000256" key="2">
    <source>
        <dbReference type="ARBA" id="ARBA00022741"/>
    </source>
</evidence>
<dbReference type="GO" id="GO:0005524">
    <property type="term" value="F:ATP binding"/>
    <property type="evidence" value="ECO:0007669"/>
    <property type="project" value="UniProtKB-KW"/>
</dbReference>
<dbReference type="InterPro" id="IPR003439">
    <property type="entry name" value="ABC_transporter-like_ATP-bd"/>
</dbReference>
<keyword evidence="2" id="KW-0547">Nucleotide-binding</keyword>
<dbReference type="PANTHER" id="PTHR43776">
    <property type="entry name" value="TRANSPORT ATP-BINDING PROTEIN"/>
    <property type="match status" value="1"/>
</dbReference>
<dbReference type="SUPFAM" id="SSF52540">
    <property type="entry name" value="P-loop containing nucleoside triphosphate hydrolases"/>
    <property type="match status" value="1"/>
</dbReference>
<dbReference type="InterPro" id="IPR027417">
    <property type="entry name" value="P-loop_NTPase"/>
</dbReference>
<sequence length="254" mass="27899">MSETVLKTENLTKIFMVRGKKAFAAVDHVSFQLKKGETLGIIGESGCGKSTLAKLLCRLQEPTEGTVELCGQDITKARGAELCSAYRHIQMVFQDPVSSFDPRKTLGDGIGESLRNTGKSRREAELRVRELLKQCGLPGEFAGRYPHEVSGGQCQRAAIARALAVEPEVLICDESTSALDVTVQKKIMELLGRLRVDTGISCIFICHNLALVQDFCDRLLVMYQGKIIEEGTPDEVIFCPKEAYTQMLVDSVLG</sequence>
<keyword evidence="1" id="KW-0813">Transport</keyword>
<dbReference type="InterPro" id="IPR050319">
    <property type="entry name" value="ABC_transp_ATP-bind"/>
</dbReference>